<gene>
    <name evidence="1" type="ORF">CSCA_0178</name>
</gene>
<name>A0A0E3M728_CLOSL</name>
<dbReference type="EMBL" id="CP009933">
    <property type="protein sequence ID" value="AKA67303.1"/>
    <property type="molecule type" value="Genomic_DNA"/>
</dbReference>
<evidence type="ECO:0000313" key="2">
    <source>
        <dbReference type="Proteomes" id="UP000033115"/>
    </source>
</evidence>
<evidence type="ECO:0000313" key="1">
    <source>
        <dbReference type="EMBL" id="AKA67303.1"/>
    </source>
</evidence>
<sequence>MFQQGIQYKYLCIQALSFERIYPFVLCLVNLIPKGNIIAASAF</sequence>
<keyword evidence="2" id="KW-1185">Reference proteome</keyword>
<reference evidence="1 2" key="1">
    <citation type="journal article" date="2015" name="J. Biotechnol.">
        <title>Complete genome sequence of a malodorant-producing acetogen, Clostridium scatologenes ATCC 25775(T).</title>
        <authorList>
            <person name="Zhu Z."/>
            <person name="Guo T."/>
            <person name="Zheng H."/>
            <person name="Song T."/>
            <person name="Ouyang P."/>
            <person name="Xie J."/>
        </authorList>
    </citation>
    <scope>NUCLEOTIDE SEQUENCE [LARGE SCALE GENOMIC DNA]</scope>
    <source>
        <strain evidence="1 2">ATCC 25775</strain>
    </source>
</reference>
<dbReference type="Proteomes" id="UP000033115">
    <property type="component" value="Chromosome"/>
</dbReference>
<proteinExistence type="predicted"/>
<dbReference type="HOGENOM" id="CLU_3231914_0_0_9"/>
<organism evidence="1 2">
    <name type="scientific">Clostridium scatologenes</name>
    <dbReference type="NCBI Taxonomy" id="1548"/>
    <lineage>
        <taxon>Bacteria</taxon>
        <taxon>Bacillati</taxon>
        <taxon>Bacillota</taxon>
        <taxon>Clostridia</taxon>
        <taxon>Eubacteriales</taxon>
        <taxon>Clostridiaceae</taxon>
        <taxon>Clostridium</taxon>
    </lineage>
</organism>
<dbReference type="AlphaFoldDB" id="A0A0E3M728"/>
<accession>A0A0E3M728</accession>
<protein>
    <submittedName>
        <fullName evidence="1">Uncharacterized protein</fullName>
    </submittedName>
</protein>
<dbReference type="KEGG" id="csq:CSCA_0178"/>